<feature type="signal peptide" evidence="3">
    <location>
        <begin position="1"/>
        <end position="29"/>
    </location>
</feature>
<feature type="compositionally biased region" description="Low complexity" evidence="1">
    <location>
        <begin position="31"/>
        <end position="45"/>
    </location>
</feature>
<sequence length="352" mass="36874">MKLRRALAAAATTAVIAPIALLSAPVAFATETPTPTASESTPAAEDSTPAAEESTPDAEESSPTADESTPETEESSPAASTSPSASASASASTEPSGSAEPSEEPDYPFCEEVDENYEEQALDSKISGLPGKIVAGSGWHTFSLTVTNTSKATLKEVAVYAEVENFEIEDPDKFLSPYVELQFLNPATKQWEEIRETYEDENGETQEWAGGYFWGLDEMAPKDYIKSKLRLNVHKDAPVGDGYSFGTGAYLDTVDGQDCIAESYGTDAYFTVLKPGSSNEDPGEAKPGDGTHKPGPETKPQGGVEELPVTGNLAETGSSSNLPVIGTIGGIAIVAGAGVVFAMKRRKVGAEA</sequence>
<dbReference type="NCBIfam" id="NF041528">
    <property type="entry name" value="strep_LAETG"/>
    <property type="match status" value="1"/>
</dbReference>
<evidence type="ECO:0000256" key="1">
    <source>
        <dbReference type="SAM" id="MobiDB-lite"/>
    </source>
</evidence>
<reference evidence="4" key="1">
    <citation type="submission" date="2022-01" db="EMBL/GenBank/DDBJ databases">
        <title>Draft Genome Sequences of Seven Type Strains of the Genus Streptomyces.</title>
        <authorList>
            <person name="Aziz S."/>
            <person name="Coretto E."/>
            <person name="Chronakova A."/>
            <person name="Sproer C."/>
            <person name="Huber K."/>
            <person name="Nouioui I."/>
            <person name="Gross H."/>
        </authorList>
    </citation>
    <scope>NUCLEOTIDE SEQUENCE</scope>
    <source>
        <strain evidence="4">DSM 103493</strain>
    </source>
</reference>
<keyword evidence="2" id="KW-0472">Membrane</keyword>
<dbReference type="Proteomes" id="UP001139384">
    <property type="component" value="Unassembled WGS sequence"/>
</dbReference>
<proteinExistence type="predicted"/>
<protein>
    <submittedName>
        <fullName evidence="4">LPXTG cell wall anchor domain-containing protein</fullName>
    </submittedName>
</protein>
<keyword evidence="3" id="KW-0732">Signal</keyword>
<feature type="region of interest" description="Disordered" evidence="1">
    <location>
        <begin position="274"/>
        <end position="318"/>
    </location>
</feature>
<name>A0A9X1Q6C2_STRM4</name>
<feature type="region of interest" description="Disordered" evidence="1">
    <location>
        <begin position="31"/>
        <end position="108"/>
    </location>
</feature>
<dbReference type="AlphaFoldDB" id="A0A9X1Q6C2"/>
<keyword evidence="5" id="KW-1185">Reference proteome</keyword>
<feature type="compositionally biased region" description="Low complexity" evidence="1">
    <location>
        <begin position="75"/>
        <end position="100"/>
    </location>
</feature>
<keyword evidence="2" id="KW-0812">Transmembrane</keyword>
<dbReference type="RefSeq" id="WP_234768292.1">
    <property type="nucleotide sequence ID" value="NZ_JAKEIP010000386.1"/>
</dbReference>
<evidence type="ECO:0000256" key="2">
    <source>
        <dbReference type="SAM" id="Phobius"/>
    </source>
</evidence>
<gene>
    <name evidence="4" type="ORF">L0P92_41390</name>
</gene>
<evidence type="ECO:0000256" key="3">
    <source>
        <dbReference type="SAM" id="SignalP"/>
    </source>
</evidence>
<evidence type="ECO:0000313" key="4">
    <source>
        <dbReference type="EMBL" id="MCF1599957.1"/>
    </source>
</evidence>
<comment type="caution">
    <text evidence="4">The sequence shown here is derived from an EMBL/GenBank/DDBJ whole genome shotgun (WGS) entry which is preliminary data.</text>
</comment>
<feature type="transmembrane region" description="Helical" evidence="2">
    <location>
        <begin position="322"/>
        <end position="343"/>
    </location>
</feature>
<accession>A0A9X1Q6C2</accession>
<dbReference type="EMBL" id="JAKEIP010000386">
    <property type="protein sequence ID" value="MCF1599957.1"/>
    <property type="molecule type" value="Genomic_DNA"/>
</dbReference>
<evidence type="ECO:0000313" key="5">
    <source>
        <dbReference type="Proteomes" id="UP001139384"/>
    </source>
</evidence>
<feature type="compositionally biased region" description="Basic and acidic residues" evidence="1">
    <location>
        <begin position="283"/>
        <end position="296"/>
    </location>
</feature>
<organism evidence="4 5">
    <name type="scientific">Streptomyces muensis</name>
    <dbReference type="NCBI Taxonomy" id="1077944"/>
    <lineage>
        <taxon>Bacteria</taxon>
        <taxon>Bacillati</taxon>
        <taxon>Actinomycetota</taxon>
        <taxon>Actinomycetes</taxon>
        <taxon>Kitasatosporales</taxon>
        <taxon>Streptomycetaceae</taxon>
        <taxon>Streptomyces</taxon>
    </lineage>
</organism>
<keyword evidence="2" id="KW-1133">Transmembrane helix</keyword>
<dbReference type="NCBIfam" id="TIGR01167">
    <property type="entry name" value="LPXTG_anchor"/>
    <property type="match status" value="1"/>
</dbReference>
<feature type="chain" id="PRO_5040886915" evidence="3">
    <location>
        <begin position="30"/>
        <end position="352"/>
    </location>
</feature>